<dbReference type="PANTHER" id="PTHR30294:SF29">
    <property type="entry name" value="MULTIDRUG ABC TRANSPORTER PERMEASE YBHS-RELATED"/>
    <property type="match status" value="1"/>
</dbReference>
<gene>
    <name evidence="7" type="ORF">SAMN05444412_11575</name>
</gene>
<feature type="transmembrane region" description="Helical" evidence="6">
    <location>
        <begin position="94"/>
        <end position="118"/>
    </location>
</feature>
<feature type="transmembrane region" description="Helical" evidence="6">
    <location>
        <begin position="219"/>
        <end position="237"/>
    </location>
</feature>
<feature type="transmembrane region" description="Helical" evidence="6">
    <location>
        <begin position="164"/>
        <end position="184"/>
    </location>
</feature>
<organism evidence="7 8">
    <name type="scientific">Rhodonellum ikkaensis</name>
    <dbReference type="NCBI Taxonomy" id="336829"/>
    <lineage>
        <taxon>Bacteria</taxon>
        <taxon>Pseudomonadati</taxon>
        <taxon>Bacteroidota</taxon>
        <taxon>Cytophagia</taxon>
        <taxon>Cytophagales</taxon>
        <taxon>Cytophagaceae</taxon>
        <taxon>Rhodonellum</taxon>
    </lineage>
</organism>
<evidence type="ECO:0000256" key="6">
    <source>
        <dbReference type="SAM" id="Phobius"/>
    </source>
</evidence>
<evidence type="ECO:0000256" key="5">
    <source>
        <dbReference type="ARBA" id="ARBA00023136"/>
    </source>
</evidence>
<dbReference type="Proteomes" id="UP000199663">
    <property type="component" value="Unassembled WGS sequence"/>
</dbReference>
<evidence type="ECO:0000256" key="4">
    <source>
        <dbReference type="ARBA" id="ARBA00022989"/>
    </source>
</evidence>
<feature type="transmembrane region" description="Helical" evidence="6">
    <location>
        <begin position="12"/>
        <end position="36"/>
    </location>
</feature>
<evidence type="ECO:0000313" key="8">
    <source>
        <dbReference type="Proteomes" id="UP000199663"/>
    </source>
</evidence>
<protein>
    <submittedName>
        <fullName evidence="7">ABC-2 type transport system permease protein</fullName>
    </submittedName>
</protein>
<dbReference type="NCBIfam" id="TIGR03518">
    <property type="entry name" value="ABC_perm_GldF"/>
    <property type="match status" value="1"/>
</dbReference>
<dbReference type="InterPro" id="IPR051449">
    <property type="entry name" value="ABC-2_transporter_component"/>
</dbReference>
<dbReference type="EMBL" id="FNQC01000015">
    <property type="protein sequence ID" value="SDZ45590.1"/>
    <property type="molecule type" value="Genomic_DNA"/>
</dbReference>
<sequence>MLSLYLKEVNAFFNNLSGYLILSVFLVSLGLVVWVFPDTSVLDYGFSDLEPLFIYTPYIFTFLIPAITMKMIAEEKRSGTWEILLTSPLGSTQIILAKYFAALTLIIVALLPTLVYYFSVVQLGDPVGNIDHAGFFGSWIGLVFIGAVFASIGLMCSALTAHQIVAFILGVFIIFLMYFGWTALVQLQVMSPLALFLEEISLSFHYQSMSRGVIDAQNVSYFLSVIIISLGLTGLWIRRK</sequence>
<keyword evidence="3 6" id="KW-0812">Transmembrane</keyword>
<keyword evidence="2" id="KW-1003">Cell membrane</keyword>
<evidence type="ECO:0000256" key="2">
    <source>
        <dbReference type="ARBA" id="ARBA00022475"/>
    </source>
</evidence>
<feature type="transmembrane region" description="Helical" evidence="6">
    <location>
        <begin position="138"/>
        <end position="157"/>
    </location>
</feature>
<evidence type="ECO:0000313" key="7">
    <source>
        <dbReference type="EMBL" id="SDZ45590.1"/>
    </source>
</evidence>
<evidence type="ECO:0000256" key="3">
    <source>
        <dbReference type="ARBA" id="ARBA00022692"/>
    </source>
</evidence>
<comment type="subcellular location">
    <subcellularLocation>
        <location evidence="1">Cell membrane</location>
        <topology evidence="1">Multi-pass membrane protein</topology>
    </subcellularLocation>
</comment>
<proteinExistence type="predicted"/>
<dbReference type="InterPro" id="IPR019860">
    <property type="entry name" value="Motility-assoc_ABC_perm_GldF"/>
</dbReference>
<keyword evidence="8" id="KW-1185">Reference proteome</keyword>
<feature type="transmembrane region" description="Helical" evidence="6">
    <location>
        <begin position="52"/>
        <end position="73"/>
    </location>
</feature>
<dbReference type="PANTHER" id="PTHR30294">
    <property type="entry name" value="MEMBRANE COMPONENT OF ABC TRANSPORTER YHHJ-RELATED"/>
    <property type="match status" value="1"/>
</dbReference>
<keyword evidence="4 6" id="KW-1133">Transmembrane helix</keyword>
<evidence type="ECO:0000256" key="1">
    <source>
        <dbReference type="ARBA" id="ARBA00004651"/>
    </source>
</evidence>
<dbReference type="RefSeq" id="WP_019599345.1">
    <property type="nucleotide sequence ID" value="NZ_FNQC01000015.1"/>
</dbReference>
<comment type="caution">
    <text evidence="7">The sequence shown here is derived from an EMBL/GenBank/DDBJ whole genome shotgun (WGS) entry which is preliminary data.</text>
</comment>
<name>A0A1H3T6A1_9BACT</name>
<keyword evidence="5 6" id="KW-0472">Membrane</keyword>
<reference evidence="7 8" key="1">
    <citation type="submission" date="2016-10" db="EMBL/GenBank/DDBJ databases">
        <authorList>
            <person name="Varghese N."/>
            <person name="Submissions S."/>
        </authorList>
    </citation>
    <scope>NUCLEOTIDE SEQUENCE [LARGE SCALE GENOMIC DNA]</scope>
    <source>
        <strain evidence="7 8">DSM 17997</strain>
    </source>
</reference>
<accession>A0A1H3T6A1</accession>
<dbReference type="Pfam" id="PF12679">
    <property type="entry name" value="ABC2_membrane_2"/>
    <property type="match status" value="1"/>
</dbReference>